<sequence>MFLSNCDSVRRLGVEELTKRVLIGAMFARGVIATPSLLLDNPHMLMVLDRRNLQDWLAGSQGGGLVLRGPAGHVGMRLRDYFDALPPDYILSRCGGRTKQQLSFLERRDIEDDLKRLDLILARVARPPEPVALRPSSLTEAIQQGSSLAQWRETSSDALSTMLKGTDTLNSRSAWYKAAGDAFDPATAARFQAEVIDPAYHGLFVRKGEAFAMDRIAVIDALPPQLLDATTSFRLLRRKTEFIDHAISLFNLVSAAGTNQLLAHLTDEAIGFVEDKMQDKGMGWASRRNWFGLYPALIRKIGVEIR</sequence>
<accession>A0A1U7DG47</accession>
<dbReference type="Proteomes" id="UP000187266">
    <property type="component" value="Chromosome"/>
</dbReference>
<dbReference type="EMBL" id="CP019124">
    <property type="protein sequence ID" value="APX88931.1"/>
    <property type="molecule type" value="Genomic_DNA"/>
</dbReference>
<evidence type="ECO:0000313" key="2">
    <source>
        <dbReference type="Proteomes" id="UP000187266"/>
    </source>
</evidence>
<keyword evidence="2" id="KW-1185">Reference proteome</keyword>
<protein>
    <submittedName>
        <fullName evidence="1">Uncharacterized protein</fullName>
    </submittedName>
</protein>
<dbReference type="STRING" id="1267768.BV394_03635"/>
<organism evidence="1 2">
    <name type="scientific">Brevirhabdus pacifica</name>
    <dbReference type="NCBI Taxonomy" id="1267768"/>
    <lineage>
        <taxon>Bacteria</taxon>
        <taxon>Pseudomonadati</taxon>
        <taxon>Pseudomonadota</taxon>
        <taxon>Alphaproteobacteria</taxon>
        <taxon>Rhodobacterales</taxon>
        <taxon>Paracoccaceae</taxon>
        <taxon>Brevirhabdus</taxon>
    </lineage>
</organism>
<evidence type="ECO:0000313" key="1">
    <source>
        <dbReference type="EMBL" id="APX88931.1"/>
    </source>
</evidence>
<name>A0A1U7DG47_9RHOB</name>
<gene>
    <name evidence="1" type="ORF">BV394_03635</name>
</gene>
<dbReference type="OrthoDB" id="6396059at2"/>
<proteinExistence type="predicted"/>
<dbReference type="AlphaFoldDB" id="A0A1U7DG47"/>
<reference evidence="1 2" key="1">
    <citation type="submission" date="2017-01" db="EMBL/GenBank/DDBJ databases">
        <title>Genomic analysis of Xuhuaishuia manganoxidans DY6-4.</title>
        <authorList>
            <person name="Wang X."/>
        </authorList>
    </citation>
    <scope>NUCLEOTIDE SEQUENCE [LARGE SCALE GENOMIC DNA]</scope>
    <source>
        <strain evidence="1 2">DY6-4</strain>
    </source>
</reference>
<dbReference type="RefSeq" id="WP_076978954.1">
    <property type="nucleotide sequence ID" value="NZ_CP019124.1"/>
</dbReference>